<dbReference type="NCBIfam" id="TIGR03804">
    <property type="entry name" value="para_beta_helix"/>
    <property type="match status" value="1"/>
</dbReference>
<feature type="compositionally biased region" description="Polar residues" evidence="6">
    <location>
        <begin position="1016"/>
        <end position="1028"/>
    </location>
</feature>
<protein>
    <submittedName>
        <fullName evidence="9">Cell surface protein</fullName>
    </submittedName>
</protein>
<dbReference type="Proteomes" id="UP000033116">
    <property type="component" value="Chromosome"/>
</dbReference>
<dbReference type="InterPro" id="IPR000209">
    <property type="entry name" value="Peptidase_S8/S53_dom"/>
</dbReference>
<dbReference type="GO" id="GO:0006508">
    <property type="term" value="P:proteolysis"/>
    <property type="evidence" value="ECO:0007669"/>
    <property type="project" value="UniProtKB-KW"/>
</dbReference>
<sequence length="1108" mass="119305">MSKVLLRLSVKLFLISIFLSWAAIFCISDVQKASAAEMVLDENESGNGSENRDFFLTDLKEDVIYSEESITPAQKKLSEDLLKLCDERYLSGEESPASLRARMINLGQLGQEDPVRGRAAGPAEDAEVFSGSGQNVSKSSDPSSEPSLFSGDKVYVYIYLKPSANSSVLEEYCEIQERDEENHIAVSWVPLKSLETLASLSEVKSIQTVLPPFVRQENAVSEGDFILKSSSLRDSYGVNGTGIKIGIISDGVDSLEDSQAAGNISYDVNILSNKIGGNEGTAMLEIIQDIAPGAELYFHDCGSSRLEFNRAVDTLVNEGCTVICDDIGWLSEPFFEDGIVANHVNEIIKKHDLLYVSAAGNSGDSHYQGLFYDNGSGWHDFSSGRGDVKNLQLEIASSGEAWIFLQWNDRWEQSGNNYDLYLKNRETSEIIASSKVHQDGDDLPLEYIMYTDKGQNTLNASIEVKKVSGEARELELYIYYWPGVKVNPENTIAEDSIFGHPALLDAVTVGAVGMGESGDYEIENFSSIGPATIFYPSPEVRQKADISGPDGVNVTGAKGVPEQFFGTSASSPHVAGIAALVWSVFPEKSAMDIRRLLYTSSTDLGNPGYDTIFGHGLVDALKMYEQASGATSTLTVKPGGGGDFSSISDAVNYSRPGDSIFVYPGIYRENIDLPWSLNLSSASGKPEDTVLEAENLQEPVLHVTANSVNITGFRINGPSGAGIYLESVGSCELKNNRISGCTQGVLFEGSSNNTLQGNNLSNNTEGLRLTDSFLNTIFENEFENGINVNESLSQNFPEEERFSGLPNNWNTAEGIKYLYNGGIYESRFGNFYSDYQGTDANGSGIGDLPYGSDSFPLTARPASYSTGFEIGNISPARDSASVEGDVLDFGVRSTRNCTFSWLINGTLVQTNESASSAVFSINTGELRGIITENSDTDSHGSKYNLTVIAANGSSLLQHSWNWTVYPAETGANTSGNVSEDNIIRSISYEGNGGKSTGGKAGEGRGGISSFPEPSGNVENRGTAGTSPFSAAGQEQGETLQFSSHTAQNNSPGKGPDGAPELWVARENESGSSEEESGEDRNVPRNVPSLTSGTSIFILLTGALCIKRE</sequence>
<dbReference type="GO" id="GO:0004252">
    <property type="term" value="F:serine-type endopeptidase activity"/>
    <property type="evidence" value="ECO:0007669"/>
    <property type="project" value="InterPro"/>
</dbReference>
<dbReference type="PATRIC" id="fig|1434115.4.peg.1261"/>
<dbReference type="AlphaFoldDB" id="A0A0E3RA14"/>
<feature type="compositionally biased region" description="Polar residues" evidence="6">
    <location>
        <begin position="1035"/>
        <end position="1051"/>
    </location>
</feature>
<dbReference type="InterPro" id="IPR051048">
    <property type="entry name" value="Peptidase_S8/S53_subtilisin"/>
</dbReference>
<feature type="domain" description="Periplasmic copper-binding protein NosD beta helix" evidence="8">
    <location>
        <begin position="702"/>
        <end position="837"/>
    </location>
</feature>
<dbReference type="InterPro" id="IPR011050">
    <property type="entry name" value="Pectin_lyase_fold/virulence"/>
</dbReference>
<comment type="similarity">
    <text evidence="1 5">Belongs to the peptidase S8 family.</text>
</comment>
<keyword evidence="4" id="KW-0720">Serine protease</keyword>
<feature type="region of interest" description="Disordered" evidence="6">
    <location>
        <begin position="987"/>
        <end position="1089"/>
    </location>
</feature>
<dbReference type="Gene3D" id="2.160.20.10">
    <property type="entry name" value="Single-stranded right-handed beta-helix, Pectin lyase-like"/>
    <property type="match status" value="1"/>
</dbReference>
<dbReference type="InterPro" id="IPR012334">
    <property type="entry name" value="Pectin_lyas_fold"/>
</dbReference>
<feature type="compositionally biased region" description="Gly residues" evidence="6">
    <location>
        <begin position="990"/>
        <end position="1006"/>
    </location>
</feature>
<dbReference type="InterPro" id="IPR015500">
    <property type="entry name" value="Peptidase_S8_subtilisin-rel"/>
</dbReference>
<keyword evidence="2" id="KW-0645">Protease</keyword>
<dbReference type="CDD" id="cd05562">
    <property type="entry name" value="Peptidases_S53_like"/>
    <property type="match status" value="1"/>
</dbReference>
<dbReference type="InterPro" id="IPR022441">
    <property type="entry name" value="Para_beta_helix_rpt-2"/>
</dbReference>
<keyword evidence="3" id="KW-0378">Hydrolase</keyword>
<evidence type="ECO:0000259" key="7">
    <source>
        <dbReference type="Pfam" id="PF00082"/>
    </source>
</evidence>
<accession>A0A0E3RA14</accession>
<evidence type="ECO:0000256" key="6">
    <source>
        <dbReference type="SAM" id="MobiDB-lite"/>
    </source>
</evidence>
<dbReference type="Pfam" id="PF00082">
    <property type="entry name" value="Peptidase_S8"/>
    <property type="match status" value="1"/>
</dbReference>
<evidence type="ECO:0000256" key="2">
    <source>
        <dbReference type="ARBA" id="ARBA00022670"/>
    </source>
</evidence>
<dbReference type="SUPFAM" id="SSF52743">
    <property type="entry name" value="Subtilisin-like"/>
    <property type="match status" value="1"/>
</dbReference>
<dbReference type="PROSITE" id="PS51892">
    <property type="entry name" value="SUBTILASE"/>
    <property type="match status" value="1"/>
</dbReference>
<gene>
    <name evidence="9" type="ORF">MSMAP_1013</name>
</gene>
<dbReference type="InterPro" id="IPR007742">
    <property type="entry name" value="NosD_dom"/>
</dbReference>
<feature type="compositionally biased region" description="Low complexity" evidence="6">
    <location>
        <begin position="137"/>
        <end position="146"/>
    </location>
</feature>
<dbReference type="PROSITE" id="PS00138">
    <property type="entry name" value="SUBTILASE_SER"/>
    <property type="match status" value="1"/>
</dbReference>
<dbReference type="HOGENOM" id="CLU_268697_0_0_2"/>
<dbReference type="SMART" id="SM00710">
    <property type="entry name" value="PbH1"/>
    <property type="match status" value="5"/>
</dbReference>
<dbReference type="Pfam" id="PF05048">
    <property type="entry name" value="NosD"/>
    <property type="match status" value="1"/>
</dbReference>
<proteinExistence type="inferred from homology"/>
<dbReference type="InterPro" id="IPR006626">
    <property type="entry name" value="PbH1"/>
</dbReference>
<dbReference type="Gene3D" id="3.40.50.200">
    <property type="entry name" value="Peptidase S8/S53 domain"/>
    <property type="match status" value="2"/>
</dbReference>
<dbReference type="PRINTS" id="PR00723">
    <property type="entry name" value="SUBTILISIN"/>
</dbReference>
<name>A0A0E3RA14_METMZ</name>
<dbReference type="EMBL" id="CP009511">
    <property type="protein sequence ID" value="AKB60998.1"/>
    <property type="molecule type" value="Genomic_DNA"/>
</dbReference>
<dbReference type="InterPro" id="IPR036852">
    <property type="entry name" value="Peptidase_S8/S53_dom_sf"/>
</dbReference>
<evidence type="ECO:0000313" key="9">
    <source>
        <dbReference type="EMBL" id="AKB60998.1"/>
    </source>
</evidence>
<evidence type="ECO:0000256" key="4">
    <source>
        <dbReference type="ARBA" id="ARBA00022825"/>
    </source>
</evidence>
<dbReference type="InterPro" id="IPR034075">
    <property type="entry name" value="Glr3161-like_dom"/>
</dbReference>
<evidence type="ECO:0000259" key="8">
    <source>
        <dbReference type="Pfam" id="PF05048"/>
    </source>
</evidence>
<evidence type="ECO:0000256" key="3">
    <source>
        <dbReference type="ARBA" id="ARBA00022801"/>
    </source>
</evidence>
<dbReference type="SUPFAM" id="SSF51126">
    <property type="entry name" value="Pectin lyase-like"/>
    <property type="match status" value="1"/>
</dbReference>
<feature type="domain" description="Peptidase S8/S53" evidence="7">
    <location>
        <begin position="282"/>
        <end position="616"/>
    </location>
</feature>
<dbReference type="InterPro" id="IPR023828">
    <property type="entry name" value="Peptidase_S8_Ser-AS"/>
</dbReference>
<comment type="caution">
    <text evidence="5">Lacks conserved residue(s) required for the propagation of feature annotation.</text>
</comment>
<dbReference type="PANTHER" id="PTHR43399:SF4">
    <property type="entry name" value="CELL WALL-ASSOCIATED PROTEASE"/>
    <property type="match status" value="1"/>
</dbReference>
<evidence type="ECO:0000256" key="5">
    <source>
        <dbReference type="PROSITE-ProRule" id="PRU01240"/>
    </source>
</evidence>
<feature type="region of interest" description="Disordered" evidence="6">
    <location>
        <begin position="112"/>
        <end position="146"/>
    </location>
</feature>
<reference evidence="9 10" key="1">
    <citation type="submission" date="2014-07" db="EMBL/GenBank/DDBJ databases">
        <title>Methanogenic archaea and the global carbon cycle.</title>
        <authorList>
            <person name="Henriksen J.R."/>
            <person name="Luke J."/>
            <person name="Reinhart S."/>
            <person name="Benedict M.N."/>
            <person name="Youngblut N.D."/>
            <person name="Metcalf M.E."/>
            <person name="Whitaker R.J."/>
            <person name="Metcalf W.W."/>
        </authorList>
    </citation>
    <scope>NUCLEOTIDE SEQUENCE [LARGE SCALE GENOMIC DNA]</scope>
    <source>
        <strain evidence="9 10">SarPi</strain>
    </source>
</reference>
<dbReference type="PANTHER" id="PTHR43399">
    <property type="entry name" value="SUBTILISIN-RELATED"/>
    <property type="match status" value="1"/>
</dbReference>
<organism evidence="9 10">
    <name type="scientific">Methanosarcina mazei SarPi</name>
    <dbReference type="NCBI Taxonomy" id="1434115"/>
    <lineage>
        <taxon>Archaea</taxon>
        <taxon>Methanobacteriati</taxon>
        <taxon>Methanobacteriota</taxon>
        <taxon>Stenosarchaea group</taxon>
        <taxon>Methanomicrobia</taxon>
        <taxon>Methanosarcinales</taxon>
        <taxon>Methanosarcinaceae</taxon>
        <taxon>Methanosarcina</taxon>
    </lineage>
</organism>
<evidence type="ECO:0000256" key="1">
    <source>
        <dbReference type="ARBA" id="ARBA00011073"/>
    </source>
</evidence>
<evidence type="ECO:0000313" key="10">
    <source>
        <dbReference type="Proteomes" id="UP000033116"/>
    </source>
</evidence>